<protein>
    <submittedName>
        <fullName evidence="1">Uncharacterized protein</fullName>
    </submittedName>
</protein>
<dbReference type="EMBL" id="GU474848">
    <property type="protein sequence ID" value="ADI16842.1"/>
    <property type="molecule type" value="Genomic_DNA"/>
</dbReference>
<proteinExistence type="predicted"/>
<evidence type="ECO:0000313" key="1">
    <source>
        <dbReference type="EMBL" id="ADI16842.1"/>
    </source>
</evidence>
<reference evidence="1" key="1">
    <citation type="journal article" date="2011" name="Environ. Microbiol.">
        <title>Time-series analyses of Monterey Bay coastal microbial picoplankton using a 'genome proxy' microarray.</title>
        <authorList>
            <person name="Rich V.I."/>
            <person name="Pham V.D."/>
            <person name="Eppley J."/>
            <person name="Shi Y."/>
            <person name="DeLong E.F."/>
        </authorList>
    </citation>
    <scope>NUCLEOTIDE SEQUENCE</scope>
</reference>
<accession>E0XR01</accession>
<dbReference type="AlphaFoldDB" id="E0XR01"/>
<sequence length="79" mass="9478">MPNLVLIASRYARVAYTTVSPRYEDDEIWRILQYELCRTCKFHHVRGWGPIRPHAWTPTTRTFRHHHSRSACQFPGRLE</sequence>
<organism evidence="1">
    <name type="scientific">uncultured alpha proteobacterium HF0010_13E22</name>
    <dbReference type="NCBI Taxonomy" id="710801"/>
    <lineage>
        <taxon>Bacteria</taxon>
        <taxon>Pseudomonadati</taxon>
        <taxon>Pseudomonadota</taxon>
        <taxon>Alphaproteobacteria</taxon>
        <taxon>environmental samples</taxon>
    </lineage>
</organism>
<name>E0XR01_9PROT</name>